<evidence type="ECO:0000259" key="9">
    <source>
        <dbReference type="PROSITE" id="PS50850"/>
    </source>
</evidence>
<comment type="caution">
    <text evidence="10">The sequence shown here is derived from an EMBL/GenBank/DDBJ whole genome shotgun (WGS) entry which is preliminary data.</text>
</comment>
<feature type="transmembrane region" description="Helical" evidence="8">
    <location>
        <begin position="435"/>
        <end position="457"/>
    </location>
</feature>
<feature type="transmembrane region" description="Helical" evidence="8">
    <location>
        <begin position="21"/>
        <end position="39"/>
    </location>
</feature>
<keyword evidence="4 8" id="KW-0812">Transmembrane</keyword>
<feature type="transmembrane region" description="Helical" evidence="8">
    <location>
        <begin position="149"/>
        <end position="171"/>
    </location>
</feature>
<dbReference type="PRINTS" id="PR00171">
    <property type="entry name" value="SUGRTRNSPORT"/>
</dbReference>
<evidence type="ECO:0000256" key="8">
    <source>
        <dbReference type="SAM" id="Phobius"/>
    </source>
</evidence>
<organism evidence="10 11">
    <name type="scientific">Actinopolymorpha pittospori</name>
    <dbReference type="NCBI Taxonomy" id="648752"/>
    <lineage>
        <taxon>Bacteria</taxon>
        <taxon>Bacillati</taxon>
        <taxon>Actinomycetota</taxon>
        <taxon>Actinomycetes</taxon>
        <taxon>Propionibacteriales</taxon>
        <taxon>Actinopolymorphaceae</taxon>
        <taxon>Actinopolymorpha</taxon>
    </lineage>
</organism>
<evidence type="ECO:0000256" key="2">
    <source>
        <dbReference type="ARBA" id="ARBA00010992"/>
    </source>
</evidence>
<dbReference type="GO" id="GO:0005886">
    <property type="term" value="C:plasma membrane"/>
    <property type="evidence" value="ECO:0007669"/>
    <property type="project" value="UniProtKB-SubCell"/>
</dbReference>
<evidence type="ECO:0000313" key="10">
    <source>
        <dbReference type="EMBL" id="MBE1613129.1"/>
    </source>
</evidence>
<dbReference type="Gene3D" id="1.20.1250.20">
    <property type="entry name" value="MFS general substrate transporter like domains"/>
    <property type="match status" value="2"/>
</dbReference>
<dbReference type="PANTHER" id="PTHR48020:SF12">
    <property type="entry name" value="PROTON MYO-INOSITOL COTRANSPORTER"/>
    <property type="match status" value="1"/>
</dbReference>
<feature type="transmembrane region" description="Helical" evidence="8">
    <location>
        <begin position="59"/>
        <end position="78"/>
    </location>
</feature>
<feature type="transmembrane region" description="Helical" evidence="8">
    <location>
        <begin position="369"/>
        <end position="394"/>
    </location>
</feature>
<reference evidence="10" key="1">
    <citation type="submission" date="2020-10" db="EMBL/GenBank/DDBJ databases">
        <title>Sequencing the genomes of 1000 actinobacteria strains.</title>
        <authorList>
            <person name="Klenk H.-P."/>
        </authorList>
    </citation>
    <scope>NUCLEOTIDE SEQUENCE</scope>
    <source>
        <strain evidence="10">DSM 45354</strain>
    </source>
</reference>
<dbReference type="Pfam" id="PF00083">
    <property type="entry name" value="Sugar_tr"/>
    <property type="match status" value="1"/>
</dbReference>
<dbReference type="NCBIfam" id="TIGR00879">
    <property type="entry name" value="SP"/>
    <property type="match status" value="1"/>
</dbReference>
<keyword evidence="6 8" id="KW-0472">Membrane</keyword>
<keyword evidence="3 7" id="KW-0813">Transport</keyword>
<evidence type="ECO:0000256" key="7">
    <source>
        <dbReference type="RuleBase" id="RU003346"/>
    </source>
</evidence>
<evidence type="ECO:0000256" key="5">
    <source>
        <dbReference type="ARBA" id="ARBA00022989"/>
    </source>
</evidence>
<feature type="transmembrane region" description="Helical" evidence="8">
    <location>
        <begin position="90"/>
        <end position="109"/>
    </location>
</feature>
<dbReference type="PROSITE" id="PS50850">
    <property type="entry name" value="MFS"/>
    <property type="match status" value="1"/>
</dbReference>
<keyword evidence="11" id="KW-1185">Reference proteome</keyword>
<comment type="subcellular location">
    <subcellularLocation>
        <location evidence="1">Cell membrane</location>
        <topology evidence="1">Multi-pass membrane protein</topology>
    </subcellularLocation>
</comment>
<feature type="transmembrane region" description="Helical" evidence="8">
    <location>
        <begin position="115"/>
        <end position="137"/>
    </location>
</feature>
<dbReference type="AlphaFoldDB" id="A0A927RFA2"/>
<evidence type="ECO:0000313" key="11">
    <source>
        <dbReference type="Proteomes" id="UP000638648"/>
    </source>
</evidence>
<sequence length="499" mass="53150">MSEASRSKDVLATLDEHVPTAFYWKLTLLATVGGFLFGYDTANIGSVLNFVPYELSDLATGYLVAGASLGAAVGAFFAGPLTDKFGRKSLLVADAGIYAAGAILSAVAWNVEVLLIARTLIGLAVGADSAIATAYIAEYAPKNRRGALSILQQWMITVGIFVSYVIAFVVLRAMPQHTSTVDWRLILGLGAIPALLALVLRTQMPESPRWLLKQGRFDDVRKAVAQLGHEVTTEQIRASAQATLTPAEQEGEQKRSRIRDWTPGVRRALIVVVVFFVFQQITGINVPFYYGPRILDPYFGGGSEVDAATLAVGVTAIMAAVNVIATYFAFRFIDRIGRRRLAIAGFTGMAVFILVGAIGDGLLAGIAKIIVVLIALDFFIASFAVGVGGTGWLIQGEVFPTAVRGRAAAIGATADWLANFALILLFPIWTSAIGLSWVMVCFAALCLMAVAFVAAYLPETKGLSVEQTTEVFTKAASAGVLAHPKRLHGQDETQQKGAG</sequence>
<dbReference type="GO" id="GO:0022857">
    <property type="term" value="F:transmembrane transporter activity"/>
    <property type="evidence" value="ECO:0007669"/>
    <property type="project" value="InterPro"/>
</dbReference>
<dbReference type="PROSITE" id="PS00217">
    <property type="entry name" value="SUGAR_TRANSPORT_2"/>
    <property type="match status" value="1"/>
</dbReference>
<feature type="transmembrane region" description="Helical" evidence="8">
    <location>
        <begin position="342"/>
        <end position="363"/>
    </location>
</feature>
<dbReference type="Proteomes" id="UP000638648">
    <property type="component" value="Unassembled WGS sequence"/>
</dbReference>
<gene>
    <name evidence="10" type="ORF">HEB94_009977</name>
</gene>
<comment type="similarity">
    <text evidence="2 7">Belongs to the major facilitator superfamily. Sugar transporter (TC 2.A.1.1) family.</text>
</comment>
<dbReference type="InterPro" id="IPR005829">
    <property type="entry name" value="Sugar_transporter_CS"/>
</dbReference>
<proteinExistence type="inferred from homology"/>
<dbReference type="InterPro" id="IPR020846">
    <property type="entry name" value="MFS_dom"/>
</dbReference>
<dbReference type="SUPFAM" id="SSF103473">
    <property type="entry name" value="MFS general substrate transporter"/>
    <property type="match status" value="1"/>
</dbReference>
<protein>
    <submittedName>
        <fullName evidence="10">Sugar porter (SP) family MFS transporter</fullName>
    </submittedName>
</protein>
<keyword evidence="5 8" id="KW-1133">Transmembrane helix</keyword>
<feature type="transmembrane region" description="Helical" evidence="8">
    <location>
        <begin position="310"/>
        <end position="330"/>
    </location>
</feature>
<accession>A0A927RFA2</accession>
<name>A0A927RFA2_9ACTN</name>
<dbReference type="InterPro" id="IPR036259">
    <property type="entry name" value="MFS_trans_sf"/>
</dbReference>
<evidence type="ECO:0000256" key="3">
    <source>
        <dbReference type="ARBA" id="ARBA00022448"/>
    </source>
</evidence>
<evidence type="ECO:0000256" key="4">
    <source>
        <dbReference type="ARBA" id="ARBA00022692"/>
    </source>
</evidence>
<dbReference type="InterPro" id="IPR005828">
    <property type="entry name" value="MFS_sugar_transport-like"/>
</dbReference>
<evidence type="ECO:0000256" key="6">
    <source>
        <dbReference type="ARBA" id="ARBA00023136"/>
    </source>
</evidence>
<dbReference type="InterPro" id="IPR050814">
    <property type="entry name" value="Myo-inositol_Transporter"/>
</dbReference>
<feature type="transmembrane region" description="Helical" evidence="8">
    <location>
        <begin position="406"/>
        <end position="429"/>
    </location>
</feature>
<feature type="transmembrane region" description="Helical" evidence="8">
    <location>
        <begin position="268"/>
        <end position="290"/>
    </location>
</feature>
<dbReference type="PANTHER" id="PTHR48020">
    <property type="entry name" value="PROTON MYO-INOSITOL COTRANSPORTER"/>
    <property type="match status" value="1"/>
</dbReference>
<dbReference type="RefSeq" id="WP_192756048.1">
    <property type="nucleotide sequence ID" value="NZ_BAABJL010000070.1"/>
</dbReference>
<dbReference type="InterPro" id="IPR003663">
    <property type="entry name" value="Sugar/inositol_transpt"/>
</dbReference>
<evidence type="ECO:0000256" key="1">
    <source>
        <dbReference type="ARBA" id="ARBA00004651"/>
    </source>
</evidence>
<dbReference type="PROSITE" id="PS00216">
    <property type="entry name" value="SUGAR_TRANSPORT_1"/>
    <property type="match status" value="1"/>
</dbReference>
<feature type="transmembrane region" description="Helical" evidence="8">
    <location>
        <begin position="183"/>
        <end position="200"/>
    </location>
</feature>
<dbReference type="EMBL" id="JADBEM010000001">
    <property type="protein sequence ID" value="MBE1613129.1"/>
    <property type="molecule type" value="Genomic_DNA"/>
</dbReference>
<feature type="domain" description="Major facilitator superfamily (MFS) profile" evidence="9">
    <location>
        <begin position="26"/>
        <end position="461"/>
    </location>
</feature>